<dbReference type="GO" id="GO:0003677">
    <property type="term" value="F:DNA binding"/>
    <property type="evidence" value="ECO:0007669"/>
    <property type="project" value="UniProtKB-KW"/>
</dbReference>
<evidence type="ECO:0000256" key="8">
    <source>
        <dbReference type="ARBA" id="ARBA00031692"/>
    </source>
</evidence>
<dbReference type="PANTHER" id="PTHR31001:SF50">
    <property type="entry name" value="ZN(II)2CYS6 TRANSCRIPTION FACTOR (EUROFUNG)"/>
    <property type="match status" value="1"/>
</dbReference>
<keyword evidence="4" id="KW-0805">Transcription regulation</keyword>
<protein>
    <recommendedName>
        <fullName evidence="2">C6 finger domain transcription factor nscR</fullName>
    </recommendedName>
    <alternativeName>
        <fullName evidence="8">Neosartiricin B biosynthesis protein R</fullName>
    </alternativeName>
</protein>
<dbReference type="Pfam" id="PF04082">
    <property type="entry name" value="Fungal_trans"/>
    <property type="match status" value="1"/>
</dbReference>
<feature type="compositionally biased region" description="Polar residues" evidence="10">
    <location>
        <begin position="770"/>
        <end position="785"/>
    </location>
</feature>
<dbReference type="CDD" id="cd12148">
    <property type="entry name" value="fungal_TF_MHR"/>
    <property type="match status" value="1"/>
</dbReference>
<evidence type="ECO:0000256" key="10">
    <source>
        <dbReference type="SAM" id="MobiDB-lite"/>
    </source>
</evidence>
<dbReference type="GO" id="GO:0005634">
    <property type="term" value="C:nucleus"/>
    <property type="evidence" value="ECO:0007669"/>
    <property type="project" value="UniProtKB-SubCell"/>
</dbReference>
<dbReference type="SUPFAM" id="SSF57701">
    <property type="entry name" value="Zn2/Cys6 DNA-binding domain"/>
    <property type="match status" value="1"/>
</dbReference>
<keyword evidence="7" id="KW-0539">Nucleus</keyword>
<evidence type="ECO:0000256" key="4">
    <source>
        <dbReference type="ARBA" id="ARBA00023015"/>
    </source>
</evidence>
<feature type="region of interest" description="Disordered" evidence="10">
    <location>
        <begin position="770"/>
        <end position="799"/>
    </location>
</feature>
<accession>A0A0J6YCI6</accession>
<dbReference type="GO" id="GO:0000981">
    <property type="term" value="F:DNA-binding transcription factor activity, RNA polymerase II-specific"/>
    <property type="evidence" value="ECO:0007669"/>
    <property type="project" value="InterPro"/>
</dbReference>
<proteinExistence type="predicted"/>
<comment type="function">
    <text evidence="9">Transcription factor that specifically regulates the neosartoricin B biosynthesis gene cluster.</text>
</comment>
<dbReference type="CDD" id="cd00067">
    <property type="entry name" value="GAL4"/>
    <property type="match status" value="1"/>
</dbReference>
<evidence type="ECO:0000313" key="12">
    <source>
        <dbReference type="EMBL" id="KMP04769.1"/>
    </source>
</evidence>
<dbReference type="OrthoDB" id="435881at2759"/>
<keyword evidence="5" id="KW-0238">DNA-binding</keyword>
<evidence type="ECO:0000256" key="7">
    <source>
        <dbReference type="ARBA" id="ARBA00023242"/>
    </source>
</evidence>
<dbReference type="InterPro" id="IPR050613">
    <property type="entry name" value="Sec_Metabolite_Reg"/>
</dbReference>
<dbReference type="PROSITE" id="PS00463">
    <property type="entry name" value="ZN2_CY6_FUNGAL_1"/>
    <property type="match status" value="1"/>
</dbReference>
<feature type="region of interest" description="Disordered" evidence="10">
    <location>
        <begin position="285"/>
        <end position="304"/>
    </location>
</feature>
<evidence type="ECO:0000256" key="2">
    <source>
        <dbReference type="ARBA" id="ARBA00018346"/>
    </source>
</evidence>
<dbReference type="GO" id="GO:0008270">
    <property type="term" value="F:zinc ion binding"/>
    <property type="evidence" value="ECO:0007669"/>
    <property type="project" value="InterPro"/>
</dbReference>
<dbReference type="Gene3D" id="4.10.240.10">
    <property type="entry name" value="Zn(2)-C6 fungal-type DNA-binding domain"/>
    <property type="match status" value="1"/>
</dbReference>
<evidence type="ECO:0000256" key="3">
    <source>
        <dbReference type="ARBA" id="ARBA00022723"/>
    </source>
</evidence>
<dbReference type="InterPro" id="IPR007219">
    <property type="entry name" value="XnlR_reg_dom"/>
</dbReference>
<comment type="subcellular location">
    <subcellularLocation>
        <location evidence="1">Nucleus</location>
    </subcellularLocation>
</comment>
<sequence length="871" mass="97735">MQARAARSSFRQMPKLYNSNSLAVLRGYERGMRETCIIFKLSSSSFLDTSPNGQESRLSMSSFNPSITNLGHSTDQGLIGELNEMEFNLNSVLYNPTVGSGPTQTSPNDSDPAHSSTTNDASKDSSPRDIGNVTPSEPRQNPRSCVTCRRRKIRCNKLQPCSNCTKAKVECVFPKPGRAPRKSKKATEADLLARLKTLESIVRNIGKSTAEEASSTEAKKDANVNSELGVDIFTSRSPKDIELDSVDEEMGRLVINDDKSRYVSHRFWTRFGDEIEELKDMIDCPTSEEEDDPSSGDSKSGSSQWTRHDGFIFGFWSVTHSLRGFHLPPERFDIMWETYLENVAPVVPIFHRPTLKTMLRNAVSNLDSVNKNTEALLLTVYYTTIASMTPEQCLSQLGEDRDAALNRFRFAVEQALARANLLSTRSLVLLQSLVLFLICVRQSGDPRYILSLASLAIQIGRAIGLHRDGTAFGLTPFETEIRRRLWLQICLADFCSAEDHGCDPVIHEASYDTLPPLNINDEDISPDSKEFPKERVGCTDMTFLLFRGDINMLARRLTHVPPSNTCKKFIASFSQKEREEMVENLSKRLEEKYVRHCDVSIPIQWVCGALSRLVVASLLLMIHHPMTRDDAEGSVPAVETENRLFLSAIEIIEFSLLLETNSNTSKWSWFFRAHTQWHAIAYVLSNLCVRRACPVVERAWRAVNAAYKMSEMKGQQKGMLWPGIRKLMARALRYREMQLQQLTAQYGTGEPCCNGLQPPNDSVVSQTLTPGTYMSQQPHPPSTSAALPMETEPSSNMNAESYDIGSIDASGLSWPSLPQDNLYGADISSINHSIASPPPSWDEWNRVVREFQLDIRNDDLATLGQVPIWFE</sequence>
<dbReference type="STRING" id="404692.A0A0J6YCI6"/>
<evidence type="ECO:0000259" key="11">
    <source>
        <dbReference type="PROSITE" id="PS50048"/>
    </source>
</evidence>
<feature type="region of interest" description="Disordered" evidence="10">
    <location>
        <begin position="93"/>
        <end position="146"/>
    </location>
</feature>
<dbReference type="GO" id="GO:0006351">
    <property type="term" value="P:DNA-templated transcription"/>
    <property type="evidence" value="ECO:0007669"/>
    <property type="project" value="InterPro"/>
</dbReference>
<dbReference type="PANTHER" id="PTHR31001">
    <property type="entry name" value="UNCHARACTERIZED TRANSCRIPTIONAL REGULATORY PROTEIN"/>
    <property type="match status" value="1"/>
</dbReference>
<keyword evidence="6" id="KW-0804">Transcription</keyword>
<dbReference type="InterPro" id="IPR036864">
    <property type="entry name" value="Zn2-C6_fun-type_DNA-bd_sf"/>
</dbReference>
<feature type="compositionally biased region" description="Polar residues" evidence="10">
    <location>
        <begin position="133"/>
        <end position="144"/>
    </location>
</feature>
<dbReference type="PROSITE" id="PS50048">
    <property type="entry name" value="ZN2_CY6_FUNGAL_2"/>
    <property type="match status" value="1"/>
</dbReference>
<dbReference type="Pfam" id="PF00172">
    <property type="entry name" value="Zn_clus"/>
    <property type="match status" value="1"/>
</dbReference>
<dbReference type="InterPro" id="IPR001138">
    <property type="entry name" value="Zn2Cys6_DnaBD"/>
</dbReference>
<evidence type="ECO:0000313" key="13">
    <source>
        <dbReference type="Proteomes" id="UP000054565"/>
    </source>
</evidence>
<reference evidence="13" key="1">
    <citation type="journal article" date="2010" name="Genome Res.">
        <title>Population genomic sequencing of Coccidioides fungi reveals recent hybridization and transposon control.</title>
        <authorList>
            <person name="Neafsey D.E."/>
            <person name="Barker B.M."/>
            <person name="Sharpton T.J."/>
            <person name="Stajich J.E."/>
            <person name="Park D.J."/>
            <person name="Whiston E."/>
            <person name="Hung C.-Y."/>
            <person name="McMahan C."/>
            <person name="White J."/>
            <person name="Sykes S."/>
            <person name="Heiman D."/>
            <person name="Young S."/>
            <person name="Zeng Q."/>
            <person name="Abouelleil A."/>
            <person name="Aftuck L."/>
            <person name="Bessette D."/>
            <person name="Brown A."/>
            <person name="FitzGerald M."/>
            <person name="Lui A."/>
            <person name="Macdonald J.P."/>
            <person name="Priest M."/>
            <person name="Orbach M.J."/>
            <person name="Galgiani J.N."/>
            <person name="Kirkland T.N."/>
            <person name="Cole G.T."/>
            <person name="Birren B.W."/>
            <person name="Henn M.R."/>
            <person name="Taylor J.W."/>
            <person name="Rounsley S.D."/>
        </authorList>
    </citation>
    <scope>NUCLEOTIDE SEQUENCE [LARGE SCALE GENOMIC DNA]</scope>
    <source>
        <strain evidence="13">RMSCC 2394</strain>
    </source>
</reference>
<evidence type="ECO:0000256" key="1">
    <source>
        <dbReference type="ARBA" id="ARBA00004123"/>
    </source>
</evidence>
<feature type="compositionally biased region" description="Polar residues" evidence="10">
    <location>
        <begin position="93"/>
        <end position="120"/>
    </location>
</feature>
<keyword evidence="3" id="KW-0479">Metal-binding</keyword>
<feature type="domain" description="Zn(2)-C6 fungal-type" evidence="11">
    <location>
        <begin position="144"/>
        <end position="173"/>
    </location>
</feature>
<dbReference type="AlphaFoldDB" id="A0A0J6YCI6"/>
<evidence type="ECO:0000256" key="5">
    <source>
        <dbReference type="ARBA" id="ARBA00023125"/>
    </source>
</evidence>
<gene>
    <name evidence="12" type="ORF">CIRG_04450</name>
</gene>
<dbReference type="SMART" id="SM00066">
    <property type="entry name" value="GAL4"/>
    <property type="match status" value="1"/>
</dbReference>
<organism evidence="12 13">
    <name type="scientific">Coccidioides immitis RMSCC 2394</name>
    <dbReference type="NCBI Taxonomy" id="404692"/>
    <lineage>
        <taxon>Eukaryota</taxon>
        <taxon>Fungi</taxon>
        <taxon>Dikarya</taxon>
        <taxon>Ascomycota</taxon>
        <taxon>Pezizomycotina</taxon>
        <taxon>Eurotiomycetes</taxon>
        <taxon>Eurotiomycetidae</taxon>
        <taxon>Onygenales</taxon>
        <taxon>Onygenaceae</taxon>
        <taxon>Coccidioides</taxon>
    </lineage>
</organism>
<evidence type="ECO:0000256" key="9">
    <source>
        <dbReference type="ARBA" id="ARBA00045154"/>
    </source>
</evidence>
<dbReference type="EMBL" id="DS028095">
    <property type="protein sequence ID" value="KMP04769.1"/>
    <property type="molecule type" value="Genomic_DNA"/>
</dbReference>
<dbReference type="Proteomes" id="UP000054565">
    <property type="component" value="Unassembled WGS sequence"/>
</dbReference>
<name>A0A0J6YCI6_COCIT</name>
<evidence type="ECO:0000256" key="6">
    <source>
        <dbReference type="ARBA" id="ARBA00023163"/>
    </source>
</evidence>